<name>A0AA38M444_9CUCU</name>
<dbReference type="GO" id="GO:0016055">
    <property type="term" value="P:Wnt signaling pathway"/>
    <property type="evidence" value="ECO:0007669"/>
    <property type="project" value="UniProtKB-KW"/>
</dbReference>
<sequence>MTIFREIVPQGHFQRAPNDLPVMSAKEQTQMWHQNSYMDDSGIHSGASTQVPSISSKEEEMDLFDLDTHRFTQNHDEINQTGPQTVPATMFQDTLDENIDISSPQFQQCVPEPPPEIEKQHPVNLMDYQDDTDLVSLISSIV</sequence>
<dbReference type="Gene3D" id="6.10.250.2780">
    <property type="match status" value="1"/>
</dbReference>
<organism evidence="3 4">
    <name type="scientific">Zophobas morio</name>
    <dbReference type="NCBI Taxonomy" id="2755281"/>
    <lineage>
        <taxon>Eukaryota</taxon>
        <taxon>Metazoa</taxon>
        <taxon>Ecdysozoa</taxon>
        <taxon>Arthropoda</taxon>
        <taxon>Hexapoda</taxon>
        <taxon>Insecta</taxon>
        <taxon>Pterygota</taxon>
        <taxon>Neoptera</taxon>
        <taxon>Endopterygota</taxon>
        <taxon>Coleoptera</taxon>
        <taxon>Polyphaga</taxon>
        <taxon>Cucujiformia</taxon>
        <taxon>Tenebrionidae</taxon>
        <taxon>Zophobas</taxon>
    </lineage>
</organism>
<accession>A0AA38M444</accession>
<gene>
    <name evidence="3" type="ORF">Zmor_024996</name>
</gene>
<dbReference type="Proteomes" id="UP001168821">
    <property type="component" value="Unassembled WGS sequence"/>
</dbReference>
<evidence type="ECO:0000313" key="3">
    <source>
        <dbReference type="EMBL" id="KAJ3642189.1"/>
    </source>
</evidence>
<dbReference type="PANTHER" id="PTHR45976">
    <property type="entry name" value="ARMADILLO SEGMENT POLARITY PROTEIN"/>
    <property type="match status" value="1"/>
</dbReference>
<evidence type="ECO:0000313" key="4">
    <source>
        <dbReference type="Proteomes" id="UP001168821"/>
    </source>
</evidence>
<dbReference type="AlphaFoldDB" id="A0AA38M444"/>
<dbReference type="GO" id="GO:0007155">
    <property type="term" value="P:cell adhesion"/>
    <property type="evidence" value="ECO:0007669"/>
    <property type="project" value="InterPro"/>
</dbReference>
<comment type="caution">
    <text evidence="3">The sequence shown here is derived from an EMBL/GenBank/DDBJ whole genome shotgun (WGS) entry which is preliminary data.</text>
</comment>
<proteinExistence type="predicted"/>
<evidence type="ECO:0000256" key="1">
    <source>
        <dbReference type="ARBA" id="ARBA00022687"/>
    </source>
</evidence>
<keyword evidence="4" id="KW-1185">Reference proteome</keyword>
<dbReference type="EMBL" id="JALNTZ010000008">
    <property type="protein sequence ID" value="KAJ3642189.1"/>
    <property type="molecule type" value="Genomic_DNA"/>
</dbReference>
<keyword evidence="1" id="KW-0879">Wnt signaling pathway</keyword>
<dbReference type="GO" id="GO:0012505">
    <property type="term" value="C:endomembrane system"/>
    <property type="evidence" value="ECO:0007669"/>
    <property type="project" value="UniProtKB-SubCell"/>
</dbReference>
<dbReference type="InterPro" id="IPR013284">
    <property type="entry name" value="Beta-catenin"/>
</dbReference>
<protein>
    <submittedName>
        <fullName evidence="3">Uncharacterized protein</fullName>
    </submittedName>
</protein>
<dbReference type="GO" id="GO:0045296">
    <property type="term" value="F:cadherin binding"/>
    <property type="evidence" value="ECO:0007669"/>
    <property type="project" value="InterPro"/>
</dbReference>
<comment type="subcellular location">
    <subcellularLocation>
        <location evidence="2">Endomembrane system</location>
        <topology evidence="2">Peripheral membrane protein</topology>
        <orientation evidence="2">Cytoplasmic side</orientation>
    </subcellularLocation>
</comment>
<evidence type="ECO:0000256" key="2">
    <source>
        <dbReference type="ARBA" id="ARBA00029433"/>
    </source>
</evidence>
<reference evidence="3" key="1">
    <citation type="journal article" date="2023" name="G3 (Bethesda)">
        <title>Whole genome assemblies of Zophobas morio and Tenebrio molitor.</title>
        <authorList>
            <person name="Kaur S."/>
            <person name="Stinson S.A."/>
            <person name="diCenzo G.C."/>
        </authorList>
    </citation>
    <scope>NUCLEOTIDE SEQUENCE</scope>
    <source>
        <strain evidence="3">QUZm001</strain>
    </source>
</reference>